<comment type="caution">
    <text evidence="2">The sequence shown here is derived from an EMBL/GenBank/DDBJ whole genome shotgun (WGS) entry which is preliminary data.</text>
</comment>
<dbReference type="EMBL" id="MEVH01000003">
    <property type="protein sequence ID" value="OGC52313.1"/>
    <property type="molecule type" value="Genomic_DNA"/>
</dbReference>
<proteinExistence type="predicted"/>
<evidence type="ECO:0000313" key="3">
    <source>
        <dbReference type="Proteomes" id="UP000178771"/>
    </source>
</evidence>
<evidence type="ECO:0000256" key="1">
    <source>
        <dbReference type="SAM" id="MobiDB-lite"/>
    </source>
</evidence>
<dbReference type="Proteomes" id="UP000178771">
    <property type="component" value="Unassembled WGS sequence"/>
</dbReference>
<evidence type="ECO:0000313" key="2">
    <source>
        <dbReference type="EMBL" id="OGC52313.1"/>
    </source>
</evidence>
<dbReference type="AlphaFoldDB" id="A0A1F4V6R6"/>
<name>A0A1F4V6R6_UNCKA</name>
<protein>
    <submittedName>
        <fullName evidence="2">Uncharacterized protein</fullName>
    </submittedName>
</protein>
<reference evidence="2 3" key="1">
    <citation type="journal article" date="2016" name="Nat. Commun.">
        <title>Thousands of microbial genomes shed light on interconnected biogeochemical processes in an aquifer system.</title>
        <authorList>
            <person name="Anantharaman K."/>
            <person name="Brown C.T."/>
            <person name="Hug L.A."/>
            <person name="Sharon I."/>
            <person name="Castelle C.J."/>
            <person name="Probst A.J."/>
            <person name="Thomas B.C."/>
            <person name="Singh A."/>
            <person name="Wilkins M.J."/>
            <person name="Karaoz U."/>
            <person name="Brodie E.L."/>
            <person name="Williams K.H."/>
            <person name="Hubbard S.S."/>
            <person name="Banfield J.F."/>
        </authorList>
    </citation>
    <scope>NUCLEOTIDE SEQUENCE [LARGE SCALE GENOMIC DNA]</scope>
</reference>
<gene>
    <name evidence="2" type="ORF">A2982_01895</name>
</gene>
<feature type="region of interest" description="Disordered" evidence="1">
    <location>
        <begin position="1"/>
        <end position="79"/>
    </location>
</feature>
<organism evidence="2 3">
    <name type="scientific">candidate division WWE3 bacterium RIFCSPLOWO2_01_FULL_39_13</name>
    <dbReference type="NCBI Taxonomy" id="1802624"/>
    <lineage>
        <taxon>Bacteria</taxon>
        <taxon>Katanobacteria</taxon>
    </lineage>
</organism>
<accession>A0A1F4V6R6</accession>
<feature type="compositionally biased region" description="Basic and acidic residues" evidence="1">
    <location>
        <begin position="1"/>
        <end position="46"/>
    </location>
</feature>
<sequence>MSGYGKKDAQKDTDVSRRHVEGAWHYARDDSGRGKDYADNLRDPSYKDQASSGVSDALNDAGITDIQSLPEGYVSDADR</sequence>